<protein>
    <submittedName>
        <fullName evidence="1">Uncharacterized protein</fullName>
    </submittedName>
</protein>
<dbReference type="EMBL" id="JARBDR010000292">
    <property type="protein sequence ID" value="KAJ8316649.1"/>
    <property type="molecule type" value="Genomic_DNA"/>
</dbReference>
<dbReference type="PANTHER" id="PTHR33480">
    <property type="entry name" value="SET DOMAIN-CONTAINING PROTEIN-RELATED"/>
    <property type="match status" value="1"/>
</dbReference>
<gene>
    <name evidence="1" type="ORF">KUTeg_005802</name>
</gene>
<comment type="caution">
    <text evidence="1">The sequence shown here is derived from an EMBL/GenBank/DDBJ whole genome shotgun (WGS) entry which is preliminary data.</text>
</comment>
<organism evidence="1 2">
    <name type="scientific">Tegillarca granosa</name>
    <name type="common">Malaysian cockle</name>
    <name type="synonym">Anadara granosa</name>
    <dbReference type="NCBI Taxonomy" id="220873"/>
    <lineage>
        <taxon>Eukaryota</taxon>
        <taxon>Metazoa</taxon>
        <taxon>Spiralia</taxon>
        <taxon>Lophotrochozoa</taxon>
        <taxon>Mollusca</taxon>
        <taxon>Bivalvia</taxon>
        <taxon>Autobranchia</taxon>
        <taxon>Pteriomorphia</taxon>
        <taxon>Arcoida</taxon>
        <taxon>Arcoidea</taxon>
        <taxon>Arcidae</taxon>
        <taxon>Tegillarca</taxon>
    </lineage>
</organism>
<reference evidence="1 2" key="1">
    <citation type="submission" date="2022-12" db="EMBL/GenBank/DDBJ databases">
        <title>Chromosome-level genome of Tegillarca granosa.</title>
        <authorList>
            <person name="Kim J."/>
        </authorList>
    </citation>
    <scope>NUCLEOTIDE SEQUENCE [LARGE SCALE GENOMIC DNA]</scope>
    <source>
        <strain evidence="1">Teg-2019</strain>
        <tissue evidence="1">Adductor muscle</tissue>
    </source>
</reference>
<accession>A0ABQ9FH87</accession>
<dbReference type="PANTHER" id="PTHR33480:SF1">
    <property type="entry name" value="TYR RECOMBINASE DOMAIN-CONTAINING PROTEIN"/>
    <property type="match status" value="1"/>
</dbReference>
<evidence type="ECO:0000313" key="1">
    <source>
        <dbReference type="EMBL" id="KAJ8316649.1"/>
    </source>
</evidence>
<evidence type="ECO:0000313" key="2">
    <source>
        <dbReference type="Proteomes" id="UP001217089"/>
    </source>
</evidence>
<dbReference type="Proteomes" id="UP001217089">
    <property type="component" value="Unassembled WGS sequence"/>
</dbReference>
<name>A0ABQ9FH87_TEGGR</name>
<proteinExistence type="predicted"/>
<keyword evidence="2" id="KW-1185">Reference proteome</keyword>
<sequence>MQFDAKKLLKQVVKLLNDIGGVNVLTQSVETVIFYTAATINMTEACSATHLHYKGKNLPINHLKSAVDSDSDESQVIDLPALNKLFVQTSGSEKRRKRTKKRKCCIYRGTLDPKLHRHMETFHSREIEVARILSLKKGSKEMKQQWALLAAKGNNLHNKKIREQGYGMLIPKYRPTNAVEPNSYLPCEYCKLLFHHLSCVAKPTDEKSAGPTRNLRLFLPVSESIDQHFTESVVVTIRNDTIGQTAKTDPLILAFGIRRFEKTGKHEHTFNHIACRMRELARLVLAMNNKNSSITTLEECIKPALWGMLKPDLIQVKKHFPAHLMAIKIGHNLKKVAYIMKTQAGQSFIIARDSLSTAKLNNVKLLPIVEDVAVLSKYLENEIRSITHNTQNDSDKLNSYSRLCKLVLAQIILFNRKRSGEAERLKKKDFLKCAVNQNVDDDICKNTNNI</sequence>